<organism evidence="1 2">
    <name type="scientific">Nocardioides acrostichi</name>
    <dbReference type="NCBI Taxonomy" id="2784339"/>
    <lineage>
        <taxon>Bacteria</taxon>
        <taxon>Bacillati</taxon>
        <taxon>Actinomycetota</taxon>
        <taxon>Actinomycetes</taxon>
        <taxon>Propionibacteriales</taxon>
        <taxon>Nocardioidaceae</taxon>
        <taxon>Nocardioides</taxon>
    </lineage>
</organism>
<accession>A0A930Y933</accession>
<sequence>MRRSRNSASRPSGARRLDEAGLAALRSALGDPVVLARYRAKITTVPGSECLWWTGAVSGPSTRERTDGGGHGRFWFAQGRVIIAHRFAFAVMHGVEALDDATLLGHRCDNPLCQRIAPEHVVVSSAAQNRREWSIRRNLPDSPLADPRGPRRRARELRDMARLSTELVAADLDRLRQLLGEQLTLW</sequence>
<dbReference type="SUPFAM" id="SSF54060">
    <property type="entry name" value="His-Me finger endonucleases"/>
    <property type="match status" value="1"/>
</dbReference>
<gene>
    <name evidence="1" type="ORF">ISG29_18895</name>
</gene>
<proteinExistence type="predicted"/>
<dbReference type="InterPro" id="IPR044925">
    <property type="entry name" value="His-Me_finger_sf"/>
</dbReference>
<evidence type="ECO:0000313" key="2">
    <source>
        <dbReference type="Proteomes" id="UP000656804"/>
    </source>
</evidence>
<evidence type="ECO:0008006" key="3">
    <source>
        <dbReference type="Google" id="ProtNLM"/>
    </source>
</evidence>
<dbReference type="AlphaFoldDB" id="A0A930Y933"/>
<dbReference type="Proteomes" id="UP000656804">
    <property type="component" value="Unassembled WGS sequence"/>
</dbReference>
<reference evidence="1" key="1">
    <citation type="submission" date="2020-11" db="EMBL/GenBank/DDBJ databases">
        <title>Nocardioides sp. CBS4Y-1, whole genome shotgun sequence.</title>
        <authorList>
            <person name="Tuo L."/>
        </authorList>
    </citation>
    <scope>NUCLEOTIDE SEQUENCE</scope>
    <source>
        <strain evidence="1">CBS4Y-1</strain>
    </source>
</reference>
<evidence type="ECO:0000313" key="1">
    <source>
        <dbReference type="EMBL" id="MBF4163747.1"/>
    </source>
</evidence>
<keyword evidence="2" id="KW-1185">Reference proteome</keyword>
<name>A0A930Y933_9ACTN</name>
<protein>
    <recommendedName>
        <fullName evidence="3">HNH endonuclease</fullName>
    </recommendedName>
</protein>
<comment type="caution">
    <text evidence="1">The sequence shown here is derived from an EMBL/GenBank/DDBJ whole genome shotgun (WGS) entry which is preliminary data.</text>
</comment>
<dbReference type="EMBL" id="JADIVZ010000014">
    <property type="protein sequence ID" value="MBF4163747.1"/>
    <property type="molecule type" value="Genomic_DNA"/>
</dbReference>